<protein>
    <submittedName>
        <fullName evidence="2">DUF4358 domain-containing protein</fullName>
    </submittedName>
</protein>
<reference evidence="2" key="2">
    <citation type="journal article" date="2021" name="PeerJ">
        <title>Extensive microbial diversity within the chicken gut microbiome revealed by metagenomics and culture.</title>
        <authorList>
            <person name="Gilroy R."/>
            <person name="Ravi A."/>
            <person name="Getino M."/>
            <person name="Pursley I."/>
            <person name="Horton D.L."/>
            <person name="Alikhan N.F."/>
            <person name="Baker D."/>
            <person name="Gharbi K."/>
            <person name="Hall N."/>
            <person name="Watson M."/>
            <person name="Adriaenssens E.M."/>
            <person name="Foster-Nyarko E."/>
            <person name="Jarju S."/>
            <person name="Secka A."/>
            <person name="Antonio M."/>
            <person name="Oren A."/>
            <person name="Chaudhuri R.R."/>
            <person name="La Ragione R."/>
            <person name="Hildebrand F."/>
            <person name="Pallen M.J."/>
        </authorList>
    </citation>
    <scope>NUCLEOTIDE SEQUENCE</scope>
    <source>
        <strain evidence="2">ChiSxjej1B13-7958</strain>
    </source>
</reference>
<name>A0A9D1AKA0_9FIRM</name>
<dbReference type="PROSITE" id="PS51257">
    <property type="entry name" value="PROKAR_LIPOPROTEIN"/>
    <property type="match status" value="1"/>
</dbReference>
<sequence length="154" mass="17269">MKKFVAAFLSLMLLLGLSACDSGAAKQADLTAVMDSMKEVLENKEMMDLTADNLLPQYGIDSADCKQFAVYIDSTGLKGDEIVLLEGVDADAAARLKEKMDERYQQKENTMKDYQPEEFAMLKECKVEQTGNYVSMIVSPQHEELEKIYSEAFQ</sequence>
<proteinExistence type="predicted"/>
<feature type="signal peptide" evidence="1">
    <location>
        <begin position="1"/>
        <end position="24"/>
    </location>
</feature>
<dbReference type="InterPro" id="IPR025648">
    <property type="entry name" value="DUF4358"/>
</dbReference>
<evidence type="ECO:0000313" key="3">
    <source>
        <dbReference type="Proteomes" id="UP000824242"/>
    </source>
</evidence>
<evidence type="ECO:0000313" key="2">
    <source>
        <dbReference type="EMBL" id="HIR46122.1"/>
    </source>
</evidence>
<gene>
    <name evidence="2" type="ORF">IAB89_00460</name>
</gene>
<organism evidence="2 3">
    <name type="scientific">Candidatus Caccousia avicola</name>
    <dbReference type="NCBI Taxonomy" id="2840721"/>
    <lineage>
        <taxon>Bacteria</taxon>
        <taxon>Bacillati</taxon>
        <taxon>Bacillota</taxon>
        <taxon>Clostridia</taxon>
        <taxon>Eubacteriales</taxon>
        <taxon>Oscillospiraceae</taxon>
        <taxon>Oscillospiraceae incertae sedis</taxon>
        <taxon>Candidatus Caccousia</taxon>
    </lineage>
</organism>
<evidence type="ECO:0000256" key="1">
    <source>
        <dbReference type="SAM" id="SignalP"/>
    </source>
</evidence>
<keyword evidence="1" id="KW-0732">Signal</keyword>
<dbReference type="Pfam" id="PF14270">
    <property type="entry name" value="DUF4358"/>
    <property type="match status" value="1"/>
</dbReference>
<dbReference type="Proteomes" id="UP000824242">
    <property type="component" value="Unassembled WGS sequence"/>
</dbReference>
<feature type="chain" id="PRO_5038386595" evidence="1">
    <location>
        <begin position="25"/>
        <end position="154"/>
    </location>
</feature>
<reference evidence="2" key="1">
    <citation type="submission" date="2020-10" db="EMBL/GenBank/DDBJ databases">
        <authorList>
            <person name="Gilroy R."/>
        </authorList>
    </citation>
    <scope>NUCLEOTIDE SEQUENCE</scope>
    <source>
        <strain evidence="2">ChiSxjej1B13-7958</strain>
    </source>
</reference>
<dbReference type="AlphaFoldDB" id="A0A9D1AKA0"/>
<accession>A0A9D1AKA0</accession>
<comment type="caution">
    <text evidence="2">The sequence shown here is derived from an EMBL/GenBank/DDBJ whole genome shotgun (WGS) entry which is preliminary data.</text>
</comment>
<dbReference type="EMBL" id="DVGZ01000004">
    <property type="protein sequence ID" value="HIR46122.1"/>
    <property type="molecule type" value="Genomic_DNA"/>
</dbReference>